<dbReference type="InterPro" id="IPR007848">
    <property type="entry name" value="Small_mtfrase_dom"/>
</dbReference>
<evidence type="ECO:0000256" key="2">
    <source>
        <dbReference type="ARBA" id="ARBA00022603"/>
    </source>
</evidence>
<dbReference type="eggNOG" id="COG4123">
    <property type="taxonomic scope" value="Bacteria"/>
</dbReference>
<dbReference type="CDD" id="cd02440">
    <property type="entry name" value="AdoMet_MTases"/>
    <property type="match status" value="1"/>
</dbReference>
<dbReference type="InterPro" id="IPR029063">
    <property type="entry name" value="SAM-dependent_MTases_sf"/>
</dbReference>
<dbReference type="GO" id="GO:0000179">
    <property type="term" value="F:rRNA (adenine-N6,N6-)-dimethyltransferase activity"/>
    <property type="evidence" value="ECO:0007669"/>
    <property type="project" value="InterPro"/>
</dbReference>
<evidence type="ECO:0000256" key="6">
    <source>
        <dbReference type="HAMAP-Rule" id="MF_01872"/>
    </source>
</evidence>
<keyword evidence="5 6" id="KW-0819">tRNA processing</keyword>
<dbReference type="SUPFAM" id="SSF53335">
    <property type="entry name" value="S-adenosyl-L-methionine-dependent methyltransferases"/>
    <property type="match status" value="1"/>
</dbReference>
<dbReference type="PANTHER" id="PTHR47739:SF1">
    <property type="entry name" value="TRNA1(VAL) (ADENINE(37)-N6)-METHYLTRANSFERASE"/>
    <property type="match status" value="1"/>
</dbReference>
<comment type="catalytic activity">
    <reaction evidence="6">
        <text>adenosine(37) in tRNA1(Val) + S-adenosyl-L-methionine = N(6)-methyladenosine(37) in tRNA1(Val) + S-adenosyl-L-homocysteine + H(+)</text>
        <dbReference type="Rhea" id="RHEA:43160"/>
        <dbReference type="Rhea" id="RHEA-COMP:10369"/>
        <dbReference type="Rhea" id="RHEA-COMP:10370"/>
        <dbReference type="ChEBI" id="CHEBI:15378"/>
        <dbReference type="ChEBI" id="CHEBI:57856"/>
        <dbReference type="ChEBI" id="CHEBI:59789"/>
        <dbReference type="ChEBI" id="CHEBI:74411"/>
        <dbReference type="ChEBI" id="CHEBI:74449"/>
        <dbReference type="EC" id="2.1.1.223"/>
    </reaction>
</comment>
<gene>
    <name evidence="8" type="ORF">JCM19294_2276</name>
</gene>
<dbReference type="EC" id="2.1.1.223" evidence="6"/>
<dbReference type="Proteomes" id="UP000029221">
    <property type="component" value="Unassembled WGS sequence"/>
</dbReference>
<keyword evidence="2 6" id="KW-0489">Methyltransferase</keyword>
<dbReference type="Pfam" id="PF05175">
    <property type="entry name" value="MTS"/>
    <property type="match status" value="1"/>
</dbReference>
<dbReference type="GO" id="GO:0003676">
    <property type="term" value="F:nucleic acid binding"/>
    <property type="evidence" value="ECO:0007669"/>
    <property type="project" value="InterPro"/>
</dbReference>
<dbReference type="AlphaFoldDB" id="A0A090PXE5"/>
<dbReference type="Gene3D" id="3.40.50.150">
    <property type="entry name" value="Vaccinia Virus protein VP39"/>
    <property type="match status" value="1"/>
</dbReference>
<evidence type="ECO:0000256" key="1">
    <source>
        <dbReference type="ARBA" id="ARBA00022490"/>
    </source>
</evidence>
<evidence type="ECO:0000256" key="4">
    <source>
        <dbReference type="ARBA" id="ARBA00022691"/>
    </source>
</evidence>
<evidence type="ECO:0000256" key="3">
    <source>
        <dbReference type="ARBA" id="ARBA00022679"/>
    </source>
</evidence>
<sequence>MSTFSFKQFDIVQDRVAQKVGTDGVLLGAWCSLDKQPHKILDIGSGTGLISLMCAQRFPQAFIEAIEIDHDAFEQTALNFESSKFKDQLYAYHASFQEFYDEVDERYDFMVSNPPFYNAQSIKSDDQIESRRQQARFDDALPFEELFYGVYKLLAIDGTFALVFPVEREERVLEIADYFTMMPTRKMYVQGTVDSPVKRVFMELRFRESVIKSNQKLVTQHMVIEHSRHEYTDEYIALTKDFYLKM</sequence>
<evidence type="ECO:0000313" key="8">
    <source>
        <dbReference type="EMBL" id="GAK95494.1"/>
    </source>
</evidence>
<comment type="caution">
    <text evidence="8">The sequence shown here is derived from an EMBL/GenBank/DDBJ whole genome shotgun (WGS) entry which is preliminary data.</text>
</comment>
<evidence type="ECO:0000256" key="5">
    <source>
        <dbReference type="ARBA" id="ARBA00022694"/>
    </source>
</evidence>
<feature type="domain" description="Methyltransferase small" evidence="7">
    <location>
        <begin position="33"/>
        <end position="122"/>
    </location>
</feature>
<dbReference type="GO" id="GO:0005737">
    <property type="term" value="C:cytoplasm"/>
    <property type="evidence" value="ECO:0007669"/>
    <property type="project" value="UniProtKB-SubCell"/>
</dbReference>
<comment type="subcellular location">
    <subcellularLocation>
        <location evidence="6">Cytoplasm</location>
    </subcellularLocation>
</comment>
<dbReference type="HAMAP" id="MF_01872">
    <property type="entry name" value="tRNA_methyltr_YfiC"/>
    <property type="match status" value="1"/>
</dbReference>
<dbReference type="GO" id="GO:0008033">
    <property type="term" value="P:tRNA processing"/>
    <property type="evidence" value="ECO:0007669"/>
    <property type="project" value="UniProtKB-UniRule"/>
</dbReference>
<organism evidence="8 9">
    <name type="scientific">Nonlabens tegetincola</name>
    <dbReference type="NCBI Taxonomy" id="323273"/>
    <lineage>
        <taxon>Bacteria</taxon>
        <taxon>Pseudomonadati</taxon>
        <taxon>Bacteroidota</taxon>
        <taxon>Flavobacteriia</taxon>
        <taxon>Flavobacteriales</taxon>
        <taxon>Flavobacteriaceae</taxon>
        <taxon>Nonlabens</taxon>
    </lineage>
</organism>
<dbReference type="PROSITE" id="PS00092">
    <property type="entry name" value="N6_MTASE"/>
    <property type="match status" value="1"/>
</dbReference>
<dbReference type="GO" id="GO:0016430">
    <property type="term" value="F:tRNA (adenine-N6)-methyltransferase activity"/>
    <property type="evidence" value="ECO:0007669"/>
    <property type="project" value="UniProtKB-UniRule"/>
</dbReference>
<dbReference type="InterPro" id="IPR050210">
    <property type="entry name" value="tRNA_Adenine-N(6)_MTase"/>
</dbReference>
<dbReference type="PROSITE" id="PS01131">
    <property type="entry name" value="RRNA_A_DIMETH"/>
    <property type="match status" value="1"/>
</dbReference>
<dbReference type="InterPro" id="IPR002052">
    <property type="entry name" value="DNA_methylase_N6_adenine_CS"/>
</dbReference>
<name>A0A090PXE5_9FLAO</name>
<dbReference type="PANTHER" id="PTHR47739">
    <property type="entry name" value="TRNA1(VAL) (ADENINE(37)-N6)-METHYLTRANSFERASE"/>
    <property type="match status" value="1"/>
</dbReference>
<dbReference type="InterPro" id="IPR022882">
    <property type="entry name" value="tRNA_adenine-N6_MeTrfase"/>
</dbReference>
<keyword evidence="3 6" id="KW-0808">Transferase</keyword>
<reference evidence="8" key="1">
    <citation type="journal article" date="2014" name="Genome Announc.">
        <title>Draft Genome Sequences of Marine Flavobacterium Nonlabens Strains NR17, NR24, NR27, NR32, NR33, and Ara13.</title>
        <authorList>
            <person name="Nakanishi M."/>
            <person name="Meirelles P."/>
            <person name="Suzuki R."/>
            <person name="Takatani N."/>
            <person name="Mino S."/>
            <person name="Suda W."/>
            <person name="Oshima K."/>
            <person name="Hattori M."/>
            <person name="Ohkuma M."/>
            <person name="Hosokawa M."/>
            <person name="Miyashita K."/>
            <person name="Thompson F.L."/>
            <person name="Niwa A."/>
            <person name="Sawabe T."/>
            <person name="Sawabe T."/>
        </authorList>
    </citation>
    <scope>NUCLEOTIDE SEQUENCE [LARGE SCALE GENOMIC DNA]</scope>
    <source>
        <strain evidence="8">JCM 19294</strain>
    </source>
</reference>
<keyword evidence="1 6" id="KW-0963">Cytoplasm</keyword>
<dbReference type="STRING" id="319236.BST91_00195"/>
<comment type="function">
    <text evidence="6">Specifically methylates the adenine in position 37 of tRNA(1)(Val) (anticodon cmo5UAC).</text>
</comment>
<proteinExistence type="inferred from homology"/>
<comment type="similarity">
    <text evidence="6">Belongs to the methyltransferase superfamily. tRNA (adenine-N(6)-)-methyltransferase family.</text>
</comment>
<dbReference type="RefSeq" id="WP_042276031.1">
    <property type="nucleotide sequence ID" value="NZ_BBML01000001.1"/>
</dbReference>
<dbReference type="InterPro" id="IPR020596">
    <property type="entry name" value="rRNA_Ade_Mease_Trfase_CS"/>
</dbReference>
<evidence type="ECO:0000313" key="9">
    <source>
        <dbReference type="Proteomes" id="UP000029221"/>
    </source>
</evidence>
<dbReference type="EMBL" id="BBML01000001">
    <property type="protein sequence ID" value="GAK95494.1"/>
    <property type="molecule type" value="Genomic_DNA"/>
</dbReference>
<keyword evidence="4 6" id="KW-0949">S-adenosyl-L-methionine</keyword>
<protein>
    <recommendedName>
        <fullName evidence="6">tRNA1(Val) (adenine(37)-N6)-methyltransferase</fullName>
        <ecNumber evidence="6">2.1.1.223</ecNumber>
    </recommendedName>
    <alternativeName>
        <fullName evidence="6">tRNA m6A37 methyltransferase</fullName>
    </alternativeName>
</protein>
<evidence type="ECO:0000259" key="7">
    <source>
        <dbReference type="Pfam" id="PF05175"/>
    </source>
</evidence>
<keyword evidence="9" id="KW-1185">Reference proteome</keyword>
<accession>A0A090PXE5</accession>